<dbReference type="EMBL" id="GEBQ01006645">
    <property type="protein sequence ID" value="JAT33332.1"/>
    <property type="molecule type" value="Transcribed_RNA"/>
</dbReference>
<evidence type="ECO:0000313" key="2">
    <source>
        <dbReference type="EMBL" id="JAT33332.1"/>
    </source>
</evidence>
<dbReference type="AlphaFoldDB" id="A0A1B6MBM2"/>
<protein>
    <recommendedName>
        <fullName evidence="1">R3H-associated N-terminal domain-containing protein</fullName>
    </recommendedName>
</protein>
<name>A0A1B6MBM2_9HEMI</name>
<proteinExistence type="predicted"/>
<evidence type="ECO:0000259" key="1">
    <source>
        <dbReference type="Pfam" id="PF13902"/>
    </source>
</evidence>
<dbReference type="Pfam" id="PF13902">
    <property type="entry name" value="R3H-assoc"/>
    <property type="match status" value="1"/>
</dbReference>
<dbReference type="PANTHER" id="PTHR32019">
    <property type="entry name" value="R3H DOMAIN-CONTAINING PROTEIN 4"/>
    <property type="match status" value="1"/>
</dbReference>
<feature type="domain" description="R3H-associated N-terminal" evidence="1">
    <location>
        <begin position="92"/>
        <end position="199"/>
    </location>
</feature>
<sequence length="212" mass="24235">MGFIKTPNETYIAPEDQQVLVGVLEPSSSSSDDEEEEDALLQLPPAPLAQYRLQRPGHAYHQAMLHAYQDGFSAPSNVRRASGIFLSSRNFKVGRRRSRRFDNTAFLQSLVKQGEEDQFEDIVQQEPSVFERLLCDARAMEMWDSFISQPEEKQHTFLASQDSCQHQHHHIKQNATKEIFNESKPLAGKKCFKKICPQVQEFLISENLPKGT</sequence>
<gene>
    <name evidence="2" type="ORF">g.52488</name>
</gene>
<organism evidence="2">
    <name type="scientific">Graphocephala atropunctata</name>
    <dbReference type="NCBI Taxonomy" id="36148"/>
    <lineage>
        <taxon>Eukaryota</taxon>
        <taxon>Metazoa</taxon>
        <taxon>Ecdysozoa</taxon>
        <taxon>Arthropoda</taxon>
        <taxon>Hexapoda</taxon>
        <taxon>Insecta</taxon>
        <taxon>Pterygota</taxon>
        <taxon>Neoptera</taxon>
        <taxon>Paraneoptera</taxon>
        <taxon>Hemiptera</taxon>
        <taxon>Auchenorrhyncha</taxon>
        <taxon>Membracoidea</taxon>
        <taxon>Cicadellidae</taxon>
        <taxon>Cicadellinae</taxon>
        <taxon>Cicadellini</taxon>
        <taxon>Graphocephala</taxon>
    </lineage>
</organism>
<dbReference type="PANTHER" id="PTHR32019:SF2">
    <property type="entry name" value="R3H DOMAIN-CONTAINING PROTEIN 4"/>
    <property type="match status" value="1"/>
</dbReference>
<reference evidence="2" key="1">
    <citation type="submission" date="2015-11" db="EMBL/GenBank/DDBJ databases">
        <title>De novo transcriptome assembly of four potential Pierce s Disease insect vectors from Arizona vineyards.</title>
        <authorList>
            <person name="Tassone E.E."/>
        </authorList>
    </citation>
    <scope>NUCLEOTIDE SEQUENCE</scope>
</reference>
<accession>A0A1B6MBM2</accession>
<dbReference type="InterPro" id="IPR039629">
    <property type="entry name" value="R3HDM4"/>
</dbReference>
<feature type="non-terminal residue" evidence="2">
    <location>
        <position position="212"/>
    </location>
</feature>
<dbReference type="InterPro" id="IPR025952">
    <property type="entry name" value="R3H-assoc_dom"/>
</dbReference>